<sequence>MLAYYESQQYRSKVQLTISIIQAALMLLAVTFMALFVGTPAPSTRNFSVVAIVFSLLWGAYYFAQIIFAAVTYGKTAIKGKYDVMFLVGSVAYFPVACALYAISLLFI</sequence>
<evidence type="ECO:0000313" key="2">
    <source>
        <dbReference type="EMBL" id="HIR66239.1"/>
    </source>
</evidence>
<dbReference type="AlphaFoldDB" id="A0A9D1E500"/>
<keyword evidence="1" id="KW-1133">Transmembrane helix</keyword>
<keyword evidence="1" id="KW-0812">Transmembrane</keyword>
<dbReference type="Proteomes" id="UP000824200">
    <property type="component" value="Unassembled WGS sequence"/>
</dbReference>
<dbReference type="EMBL" id="DVHL01000043">
    <property type="protein sequence ID" value="HIR66239.1"/>
    <property type="molecule type" value="Genomic_DNA"/>
</dbReference>
<evidence type="ECO:0000313" key="3">
    <source>
        <dbReference type="Proteomes" id="UP000824200"/>
    </source>
</evidence>
<proteinExistence type="predicted"/>
<feature type="transmembrane region" description="Helical" evidence="1">
    <location>
        <begin position="49"/>
        <end position="72"/>
    </location>
</feature>
<protein>
    <submittedName>
        <fullName evidence="2">Uncharacterized protein</fullName>
    </submittedName>
</protein>
<accession>A0A9D1E500</accession>
<feature type="transmembrane region" description="Helical" evidence="1">
    <location>
        <begin position="84"/>
        <end position="107"/>
    </location>
</feature>
<organism evidence="2 3">
    <name type="scientific">Candidatus Fimimonas gallinarum</name>
    <dbReference type="NCBI Taxonomy" id="2840821"/>
    <lineage>
        <taxon>Bacteria</taxon>
        <taxon>Pseudomonadati</taxon>
        <taxon>Myxococcota</taxon>
        <taxon>Myxococcia</taxon>
        <taxon>Myxococcales</taxon>
        <taxon>Cystobacterineae</taxon>
        <taxon>Myxococcaceae</taxon>
        <taxon>Myxococcaceae incertae sedis</taxon>
        <taxon>Candidatus Fimimonas</taxon>
    </lineage>
</organism>
<feature type="transmembrane region" description="Helical" evidence="1">
    <location>
        <begin position="16"/>
        <end position="37"/>
    </location>
</feature>
<name>A0A9D1E500_9BACT</name>
<keyword evidence="1" id="KW-0472">Membrane</keyword>
<comment type="caution">
    <text evidence="2">The sequence shown here is derived from an EMBL/GenBank/DDBJ whole genome shotgun (WGS) entry which is preliminary data.</text>
</comment>
<reference evidence="2" key="2">
    <citation type="journal article" date="2021" name="PeerJ">
        <title>Extensive microbial diversity within the chicken gut microbiome revealed by metagenomics and culture.</title>
        <authorList>
            <person name="Gilroy R."/>
            <person name="Ravi A."/>
            <person name="Getino M."/>
            <person name="Pursley I."/>
            <person name="Horton D.L."/>
            <person name="Alikhan N.F."/>
            <person name="Baker D."/>
            <person name="Gharbi K."/>
            <person name="Hall N."/>
            <person name="Watson M."/>
            <person name="Adriaenssens E.M."/>
            <person name="Foster-Nyarko E."/>
            <person name="Jarju S."/>
            <person name="Secka A."/>
            <person name="Antonio M."/>
            <person name="Oren A."/>
            <person name="Chaudhuri R.R."/>
            <person name="La Ragione R."/>
            <person name="Hildebrand F."/>
            <person name="Pallen M.J."/>
        </authorList>
    </citation>
    <scope>NUCLEOTIDE SEQUENCE</scope>
    <source>
        <strain evidence="2">CHK121-14286</strain>
    </source>
</reference>
<evidence type="ECO:0000256" key="1">
    <source>
        <dbReference type="SAM" id="Phobius"/>
    </source>
</evidence>
<reference evidence="2" key="1">
    <citation type="submission" date="2020-10" db="EMBL/GenBank/DDBJ databases">
        <authorList>
            <person name="Gilroy R."/>
        </authorList>
    </citation>
    <scope>NUCLEOTIDE SEQUENCE</scope>
    <source>
        <strain evidence="2">CHK121-14286</strain>
    </source>
</reference>
<gene>
    <name evidence="2" type="ORF">IAC95_05115</name>
</gene>